<organism evidence="1 2">
    <name type="scientific">Chiloscyllium punctatum</name>
    <name type="common">Brownbanded bambooshark</name>
    <name type="synonym">Hemiscyllium punctatum</name>
    <dbReference type="NCBI Taxonomy" id="137246"/>
    <lineage>
        <taxon>Eukaryota</taxon>
        <taxon>Metazoa</taxon>
        <taxon>Chordata</taxon>
        <taxon>Craniata</taxon>
        <taxon>Vertebrata</taxon>
        <taxon>Chondrichthyes</taxon>
        <taxon>Elasmobranchii</taxon>
        <taxon>Galeomorphii</taxon>
        <taxon>Galeoidea</taxon>
        <taxon>Orectolobiformes</taxon>
        <taxon>Hemiscylliidae</taxon>
        <taxon>Chiloscyllium</taxon>
    </lineage>
</organism>
<dbReference type="AlphaFoldDB" id="A0A401T942"/>
<dbReference type="Proteomes" id="UP000287033">
    <property type="component" value="Unassembled WGS sequence"/>
</dbReference>
<accession>A0A401T942</accession>
<gene>
    <name evidence="1" type="ORF">chiPu_0023365</name>
</gene>
<evidence type="ECO:0000313" key="1">
    <source>
        <dbReference type="EMBL" id="GCC39168.1"/>
    </source>
</evidence>
<evidence type="ECO:0000313" key="2">
    <source>
        <dbReference type="Proteomes" id="UP000287033"/>
    </source>
</evidence>
<proteinExistence type="predicted"/>
<dbReference type="EMBL" id="BEZZ01019706">
    <property type="protein sequence ID" value="GCC39168.1"/>
    <property type="molecule type" value="Genomic_DNA"/>
</dbReference>
<comment type="caution">
    <text evidence="1">The sequence shown here is derived from an EMBL/GenBank/DDBJ whole genome shotgun (WGS) entry which is preliminary data.</text>
</comment>
<protein>
    <submittedName>
        <fullName evidence="1">Uncharacterized protein</fullName>
    </submittedName>
</protein>
<reference evidence="1 2" key="1">
    <citation type="journal article" date="2018" name="Nat. Ecol. Evol.">
        <title>Shark genomes provide insights into elasmobranch evolution and the origin of vertebrates.</title>
        <authorList>
            <person name="Hara Y"/>
            <person name="Yamaguchi K"/>
            <person name="Onimaru K"/>
            <person name="Kadota M"/>
            <person name="Koyanagi M"/>
            <person name="Keeley SD"/>
            <person name="Tatsumi K"/>
            <person name="Tanaka K"/>
            <person name="Motone F"/>
            <person name="Kageyama Y"/>
            <person name="Nozu R"/>
            <person name="Adachi N"/>
            <person name="Nishimura O"/>
            <person name="Nakagawa R"/>
            <person name="Tanegashima C"/>
            <person name="Kiyatake I"/>
            <person name="Matsumoto R"/>
            <person name="Murakumo K"/>
            <person name="Nishida K"/>
            <person name="Terakita A"/>
            <person name="Kuratani S"/>
            <person name="Sato K"/>
            <person name="Hyodo S Kuraku.S."/>
        </authorList>
    </citation>
    <scope>NUCLEOTIDE SEQUENCE [LARGE SCALE GENOMIC DNA]</scope>
</reference>
<sequence length="44" mass="4880">MRSKRFREGEGRSQLVAILCCCVPIRRRGIVFNTGANQRGKSAG</sequence>
<keyword evidence="2" id="KW-1185">Reference proteome</keyword>
<name>A0A401T942_CHIPU</name>
<feature type="non-terminal residue" evidence="1">
    <location>
        <position position="44"/>
    </location>
</feature>